<accession>A0ABZ2XTW1</accession>
<dbReference type="SUPFAM" id="SSF53850">
    <property type="entry name" value="Periplasmic binding protein-like II"/>
    <property type="match status" value="1"/>
</dbReference>
<reference evidence="6 7" key="1">
    <citation type="submission" date="2023-04" db="EMBL/GenBank/DDBJ databases">
        <title>Complete genome sequence of Alisedimentitalea scapharcae.</title>
        <authorList>
            <person name="Rong J.-C."/>
            <person name="Yi M.-L."/>
            <person name="Zhao Q."/>
        </authorList>
    </citation>
    <scope>NUCLEOTIDE SEQUENCE [LARGE SCALE GENOMIC DNA]</scope>
    <source>
        <strain evidence="6 7">KCTC 42119</strain>
    </source>
</reference>
<dbReference type="EMBL" id="CP123584">
    <property type="protein sequence ID" value="WZK89540.1"/>
    <property type="molecule type" value="Genomic_DNA"/>
</dbReference>
<keyword evidence="4" id="KW-0804">Transcription</keyword>
<dbReference type="Pfam" id="PF03466">
    <property type="entry name" value="LysR_substrate"/>
    <property type="match status" value="1"/>
</dbReference>
<evidence type="ECO:0000313" key="6">
    <source>
        <dbReference type="EMBL" id="WZK89540.1"/>
    </source>
</evidence>
<protein>
    <submittedName>
        <fullName evidence="6">LysR family transcriptional regulator</fullName>
    </submittedName>
</protein>
<evidence type="ECO:0000259" key="5">
    <source>
        <dbReference type="PROSITE" id="PS50931"/>
    </source>
</evidence>
<gene>
    <name evidence="6" type="ORF">QEZ52_03045</name>
</gene>
<feature type="domain" description="HTH lysR-type" evidence="5">
    <location>
        <begin position="11"/>
        <end position="68"/>
    </location>
</feature>
<dbReference type="InterPro" id="IPR005119">
    <property type="entry name" value="LysR_subst-bd"/>
</dbReference>
<evidence type="ECO:0000256" key="1">
    <source>
        <dbReference type="ARBA" id="ARBA00009437"/>
    </source>
</evidence>
<evidence type="ECO:0000313" key="7">
    <source>
        <dbReference type="Proteomes" id="UP001623232"/>
    </source>
</evidence>
<evidence type="ECO:0000256" key="2">
    <source>
        <dbReference type="ARBA" id="ARBA00023015"/>
    </source>
</evidence>
<dbReference type="InterPro" id="IPR036388">
    <property type="entry name" value="WH-like_DNA-bd_sf"/>
</dbReference>
<keyword evidence="2" id="KW-0805">Transcription regulation</keyword>
<dbReference type="Pfam" id="PF00126">
    <property type="entry name" value="HTH_1"/>
    <property type="match status" value="1"/>
</dbReference>
<dbReference type="PROSITE" id="PS50931">
    <property type="entry name" value="HTH_LYSR"/>
    <property type="match status" value="1"/>
</dbReference>
<dbReference type="PANTHER" id="PTHR30537:SF79">
    <property type="entry name" value="TRANSCRIPTIONAL REGULATOR-RELATED"/>
    <property type="match status" value="1"/>
</dbReference>
<evidence type="ECO:0000256" key="3">
    <source>
        <dbReference type="ARBA" id="ARBA00023125"/>
    </source>
</evidence>
<organism evidence="6 7">
    <name type="scientific">Aliisedimentitalea scapharcae</name>
    <dbReference type="NCBI Taxonomy" id="1524259"/>
    <lineage>
        <taxon>Bacteria</taxon>
        <taxon>Pseudomonadati</taxon>
        <taxon>Pseudomonadota</taxon>
        <taxon>Alphaproteobacteria</taxon>
        <taxon>Rhodobacterales</taxon>
        <taxon>Roseobacteraceae</taxon>
        <taxon>Aliisedimentitalea</taxon>
    </lineage>
</organism>
<evidence type="ECO:0000256" key="4">
    <source>
        <dbReference type="ARBA" id="ARBA00023163"/>
    </source>
</evidence>
<dbReference type="PANTHER" id="PTHR30537">
    <property type="entry name" value="HTH-TYPE TRANSCRIPTIONAL REGULATOR"/>
    <property type="match status" value="1"/>
</dbReference>
<dbReference type="Proteomes" id="UP001623232">
    <property type="component" value="Chromosome"/>
</dbReference>
<comment type="similarity">
    <text evidence="1">Belongs to the LysR transcriptional regulatory family.</text>
</comment>
<proteinExistence type="inferred from homology"/>
<dbReference type="Gene3D" id="3.40.190.10">
    <property type="entry name" value="Periplasmic binding protein-like II"/>
    <property type="match status" value="2"/>
</dbReference>
<dbReference type="RefSeq" id="WP_406647876.1">
    <property type="nucleotide sequence ID" value="NZ_CP123584.1"/>
</dbReference>
<keyword evidence="3" id="KW-0238">DNA-binding</keyword>
<dbReference type="SUPFAM" id="SSF46785">
    <property type="entry name" value="Winged helix' DNA-binding domain"/>
    <property type="match status" value="1"/>
</dbReference>
<dbReference type="InterPro" id="IPR058163">
    <property type="entry name" value="LysR-type_TF_proteobact-type"/>
</dbReference>
<sequence>MSQSRKQSGLPPLDWLRVFEAAGRHGNFTAAAQEQGATQAAVSQRIRNLESWLGRPLFSRGARGVTLTVDGESYLPLVQETLRTLEQGTVDLFGKSPREIRLAALSSHLDTLVLPRVVPFLAAYPDLRFVTNSVPLRSAFADESTALQLRYGRGPWPGRQAHLLHPEVLQPMMPTHWDPDDWKLRPAIELRGERPGWQEWARALNLPVPHFSGLNVDSMGHALRAARLGQGIVLGSRVLARHFLATDQLTLIDVPPLPCAEGYWLTWPDSFSASRRRRKLLEELIAALSQP</sequence>
<dbReference type="Gene3D" id="1.10.10.10">
    <property type="entry name" value="Winged helix-like DNA-binding domain superfamily/Winged helix DNA-binding domain"/>
    <property type="match status" value="1"/>
</dbReference>
<dbReference type="InterPro" id="IPR000847">
    <property type="entry name" value="LysR_HTH_N"/>
</dbReference>
<dbReference type="PRINTS" id="PR00039">
    <property type="entry name" value="HTHLYSR"/>
</dbReference>
<dbReference type="InterPro" id="IPR036390">
    <property type="entry name" value="WH_DNA-bd_sf"/>
</dbReference>
<name>A0ABZ2XTW1_9RHOB</name>
<keyword evidence="7" id="KW-1185">Reference proteome</keyword>